<gene>
    <name evidence="2" type="primary">tsaB</name>
    <name evidence="2" type="ORF">I8U20_12040</name>
</gene>
<dbReference type="InterPro" id="IPR022496">
    <property type="entry name" value="T6A_TsaB"/>
</dbReference>
<keyword evidence="2" id="KW-0808">Transferase</keyword>
<dbReference type="InterPro" id="IPR000905">
    <property type="entry name" value="Gcp-like_dom"/>
</dbReference>
<dbReference type="SUPFAM" id="SSF53067">
    <property type="entry name" value="Actin-like ATPase domain"/>
    <property type="match status" value="2"/>
</dbReference>
<feature type="domain" description="Gcp-like" evidence="1">
    <location>
        <begin position="33"/>
        <end position="230"/>
    </location>
</feature>
<dbReference type="PANTHER" id="PTHR11735:SF11">
    <property type="entry name" value="TRNA THREONYLCARBAMOYLADENOSINE BIOSYNTHESIS PROTEIN TSAB"/>
    <property type="match status" value="1"/>
</dbReference>
<dbReference type="GO" id="GO:0005829">
    <property type="term" value="C:cytosol"/>
    <property type="evidence" value="ECO:0007669"/>
    <property type="project" value="TreeGrafter"/>
</dbReference>
<dbReference type="GO" id="GO:0016740">
    <property type="term" value="F:transferase activity"/>
    <property type="evidence" value="ECO:0007669"/>
    <property type="project" value="UniProtKB-KW"/>
</dbReference>
<proteinExistence type="predicted"/>
<dbReference type="PANTHER" id="PTHR11735">
    <property type="entry name" value="TRNA N6-ADENOSINE THREONYLCARBAMOYLTRANSFERASE"/>
    <property type="match status" value="1"/>
</dbReference>
<comment type="caution">
    <text evidence="2">The sequence shown here is derived from an EMBL/GenBank/DDBJ whole genome shotgun (WGS) entry which is preliminary data.</text>
</comment>
<dbReference type="Gene3D" id="3.30.420.40">
    <property type="match status" value="2"/>
</dbReference>
<dbReference type="GO" id="GO:0002949">
    <property type="term" value="P:tRNA threonylcarbamoyladenosine modification"/>
    <property type="evidence" value="ECO:0007669"/>
    <property type="project" value="InterPro"/>
</dbReference>
<dbReference type="EMBL" id="JAECVW010000009">
    <property type="protein sequence ID" value="MBH8596058.1"/>
    <property type="molecule type" value="Genomic_DNA"/>
</dbReference>
<dbReference type="RefSeq" id="WP_181732741.1">
    <property type="nucleotide sequence ID" value="NZ_JACEIR010000011.1"/>
</dbReference>
<evidence type="ECO:0000259" key="1">
    <source>
        <dbReference type="Pfam" id="PF00814"/>
    </source>
</evidence>
<accession>A0A8I1AHG7</accession>
<dbReference type="Pfam" id="PF00814">
    <property type="entry name" value="TsaD"/>
    <property type="match status" value="1"/>
</dbReference>
<sequence length="241" mass="27106">MKLLAMDTSTLVMGVAVMDLENQKILGETVTNLHKNHSVRLMPTIERLLNDLDLAVDDLTHLAVTRGPGSYTGIRIGVTTAKAMSWARQIPLYSASSLAVLALNGARFDGWVVPMFDARRRRVYTGAFRMGNHEIREQLPQQVIAVDAWLQQLKESGEPILFLGDDVVRFEEDIRSTLGKQACFGTPQENIPRPASLAWLAYQKWSRQEQPEPPDFSPEYLQMTEAEANWLKKQRKEGANG</sequence>
<dbReference type="CDD" id="cd24032">
    <property type="entry name" value="ASKHA_NBD_TsaB"/>
    <property type="match status" value="1"/>
</dbReference>
<dbReference type="NCBIfam" id="TIGR03725">
    <property type="entry name" value="T6A_YeaZ"/>
    <property type="match status" value="1"/>
</dbReference>
<protein>
    <submittedName>
        <fullName evidence="2">tRNA (Adenosine(37)-N6)-threonylcarbamoyltransferase complex dimerization subunit type 1 TsaB</fullName>
    </submittedName>
</protein>
<keyword evidence="3" id="KW-1185">Reference proteome</keyword>
<dbReference type="Proteomes" id="UP000633619">
    <property type="component" value="Unassembled WGS sequence"/>
</dbReference>
<dbReference type="InterPro" id="IPR043129">
    <property type="entry name" value="ATPase_NBD"/>
</dbReference>
<organism evidence="2 3">
    <name type="scientific">Thermoactinomyces intermedius</name>
    <dbReference type="NCBI Taxonomy" id="2024"/>
    <lineage>
        <taxon>Bacteria</taxon>
        <taxon>Bacillati</taxon>
        <taxon>Bacillota</taxon>
        <taxon>Bacilli</taxon>
        <taxon>Bacillales</taxon>
        <taxon>Thermoactinomycetaceae</taxon>
        <taxon>Thermoactinomyces</taxon>
    </lineage>
</organism>
<dbReference type="AlphaFoldDB" id="A0A8I1AHG7"/>
<evidence type="ECO:0000313" key="3">
    <source>
        <dbReference type="Proteomes" id="UP000633619"/>
    </source>
</evidence>
<reference evidence="2 3" key="1">
    <citation type="submission" date="2020-12" db="EMBL/GenBank/DDBJ databases">
        <title>WGS of Thermoactinomyces spp.</title>
        <authorList>
            <person name="Cheng K."/>
        </authorList>
    </citation>
    <scope>NUCLEOTIDE SEQUENCE [LARGE SCALE GENOMIC DNA]</scope>
    <source>
        <strain evidence="3">CICC 10671\DSM 43846</strain>
    </source>
</reference>
<name>A0A8I1AHG7_THEIN</name>
<evidence type="ECO:0000313" key="2">
    <source>
        <dbReference type="EMBL" id="MBH8596058.1"/>
    </source>
</evidence>